<dbReference type="Pfam" id="PF13499">
    <property type="entry name" value="EF-hand_7"/>
    <property type="match status" value="2"/>
</dbReference>
<evidence type="ECO:0000313" key="19">
    <source>
        <dbReference type="Proteomes" id="UP000267821"/>
    </source>
</evidence>
<evidence type="ECO:0000256" key="3">
    <source>
        <dbReference type="ARBA" id="ARBA00006375"/>
    </source>
</evidence>
<evidence type="ECO:0000256" key="8">
    <source>
        <dbReference type="ARBA" id="ARBA00022737"/>
    </source>
</evidence>
<comment type="subcellular location">
    <subcellularLocation>
        <location evidence="2">Mitochondrion inner membrane</location>
        <topology evidence="2">Multi-pass membrane protein</topology>
    </subcellularLocation>
</comment>
<evidence type="ECO:0000256" key="14">
    <source>
        <dbReference type="PROSITE-ProRule" id="PRU00282"/>
    </source>
</evidence>
<feature type="transmembrane region" description="Helical" evidence="16">
    <location>
        <begin position="358"/>
        <end position="376"/>
    </location>
</feature>
<dbReference type="SMART" id="SM00054">
    <property type="entry name" value="EFh"/>
    <property type="match status" value="3"/>
</dbReference>
<dbReference type="GO" id="GO:0055085">
    <property type="term" value="P:transmembrane transport"/>
    <property type="evidence" value="ECO:0007669"/>
    <property type="project" value="InterPro"/>
</dbReference>
<dbReference type="FunFam" id="1.50.40.10:FF:000016">
    <property type="entry name" value="Solute carrier family 25 member 23"/>
    <property type="match status" value="1"/>
</dbReference>
<evidence type="ECO:0000256" key="12">
    <source>
        <dbReference type="ARBA" id="ARBA00023128"/>
    </source>
</evidence>
<dbReference type="GO" id="GO:0005743">
    <property type="term" value="C:mitochondrial inner membrane"/>
    <property type="evidence" value="ECO:0007669"/>
    <property type="project" value="UniProtKB-SubCell"/>
</dbReference>
<keyword evidence="10" id="KW-0106">Calcium</keyword>
<evidence type="ECO:0000256" key="7">
    <source>
        <dbReference type="ARBA" id="ARBA00022723"/>
    </source>
</evidence>
<dbReference type="InterPro" id="IPR002048">
    <property type="entry name" value="EF_hand_dom"/>
</dbReference>
<dbReference type="PROSITE" id="PS50920">
    <property type="entry name" value="SOLCAR"/>
    <property type="match status" value="3"/>
</dbReference>
<evidence type="ECO:0000256" key="4">
    <source>
        <dbReference type="ARBA" id="ARBA00021935"/>
    </source>
</evidence>
<dbReference type="SUPFAM" id="SSF47473">
    <property type="entry name" value="EF-hand"/>
    <property type="match status" value="1"/>
</dbReference>
<evidence type="ECO:0000256" key="13">
    <source>
        <dbReference type="ARBA" id="ARBA00023136"/>
    </source>
</evidence>
<dbReference type="CDD" id="cd00051">
    <property type="entry name" value="EFh"/>
    <property type="match status" value="1"/>
</dbReference>
<dbReference type="SUPFAM" id="SSF103506">
    <property type="entry name" value="Mitochondrial carrier"/>
    <property type="match status" value="1"/>
</dbReference>
<evidence type="ECO:0000256" key="11">
    <source>
        <dbReference type="ARBA" id="ARBA00022989"/>
    </source>
</evidence>
<keyword evidence="13 14" id="KW-0472">Membrane</keyword>
<comment type="similarity">
    <text evidence="3 15">Belongs to the mitochondrial carrier (TC 2.A.29) family.</text>
</comment>
<dbReference type="AlphaFoldDB" id="A0A3N4L9K2"/>
<feature type="repeat" description="Solcar" evidence="14">
    <location>
        <begin position="179"/>
        <end position="285"/>
    </location>
</feature>
<evidence type="ECO:0000256" key="16">
    <source>
        <dbReference type="SAM" id="Phobius"/>
    </source>
</evidence>
<dbReference type="InterPro" id="IPR002067">
    <property type="entry name" value="MCP"/>
</dbReference>
<keyword evidence="19" id="KW-1185">Reference proteome</keyword>
<dbReference type="Gene3D" id="1.10.238.10">
    <property type="entry name" value="EF-hand"/>
    <property type="match status" value="1"/>
</dbReference>
<keyword evidence="5 15" id="KW-0813">Transport</keyword>
<gene>
    <name evidence="18" type="ORF">L211DRAFT_814128</name>
</gene>
<dbReference type="PRINTS" id="PR00926">
    <property type="entry name" value="MITOCARRIER"/>
</dbReference>
<keyword evidence="7" id="KW-0479">Metal-binding</keyword>
<feature type="transmembrane region" description="Helical" evidence="16">
    <location>
        <begin position="405"/>
        <end position="428"/>
    </location>
</feature>
<evidence type="ECO:0000256" key="6">
    <source>
        <dbReference type="ARBA" id="ARBA00022692"/>
    </source>
</evidence>
<dbReference type="Gene3D" id="1.50.40.10">
    <property type="entry name" value="Mitochondrial carrier domain"/>
    <property type="match status" value="1"/>
</dbReference>
<dbReference type="Proteomes" id="UP000267821">
    <property type="component" value="Unassembled WGS sequence"/>
</dbReference>
<evidence type="ECO:0000256" key="2">
    <source>
        <dbReference type="ARBA" id="ARBA00004448"/>
    </source>
</evidence>
<evidence type="ECO:0000256" key="9">
    <source>
        <dbReference type="ARBA" id="ARBA00022792"/>
    </source>
</evidence>
<comment type="function">
    <text evidence="1">Mitochondrial transporter that mediates uptake of thiamine pyrophosphate (ThPP) into mitochondria.</text>
</comment>
<dbReference type="InterPro" id="IPR018108">
    <property type="entry name" value="MCP_transmembrane"/>
</dbReference>
<dbReference type="PANTHER" id="PTHR24089">
    <property type="entry name" value="SOLUTE CARRIER FAMILY 25"/>
    <property type="match status" value="1"/>
</dbReference>
<feature type="repeat" description="Solcar" evidence="14">
    <location>
        <begin position="298"/>
        <end position="387"/>
    </location>
</feature>
<dbReference type="InterPro" id="IPR018247">
    <property type="entry name" value="EF_Hand_1_Ca_BS"/>
</dbReference>
<dbReference type="InterPro" id="IPR011992">
    <property type="entry name" value="EF-hand-dom_pair"/>
</dbReference>
<evidence type="ECO:0000256" key="1">
    <source>
        <dbReference type="ARBA" id="ARBA00002238"/>
    </source>
</evidence>
<dbReference type="OrthoDB" id="270584at2759"/>
<evidence type="ECO:0000256" key="5">
    <source>
        <dbReference type="ARBA" id="ARBA00022448"/>
    </source>
</evidence>
<dbReference type="EMBL" id="ML121587">
    <property type="protein sequence ID" value="RPB19573.1"/>
    <property type="molecule type" value="Genomic_DNA"/>
</dbReference>
<dbReference type="GO" id="GO:0005509">
    <property type="term" value="F:calcium ion binding"/>
    <property type="evidence" value="ECO:0007669"/>
    <property type="project" value="InterPro"/>
</dbReference>
<reference evidence="18 19" key="1">
    <citation type="journal article" date="2018" name="Nat. Ecol. Evol.">
        <title>Pezizomycetes genomes reveal the molecular basis of ectomycorrhizal truffle lifestyle.</title>
        <authorList>
            <person name="Murat C."/>
            <person name="Payen T."/>
            <person name="Noel B."/>
            <person name="Kuo A."/>
            <person name="Morin E."/>
            <person name="Chen J."/>
            <person name="Kohler A."/>
            <person name="Krizsan K."/>
            <person name="Balestrini R."/>
            <person name="Da Silva C."/>
            <person name="Montanini B."/>
            <person name="Hainaut M."/>
            <person name="Levati E."/>
            <person name="Barry K.W."/>
            <person name="Belfiori B."/>
            <person name="Cichocki N."/>
            <person name="Clum A."/>
            <person name="Dockter R.B."/>
            <person name="Fauchery L."/>
            <person name="Guy J."/>
            <person name="Iotti M."/>
            <person name="Le Tacon F."/>
            <person name="Lindquist E.A."/>
            <person name="Lipzen A."/>
            <person name="Malagnac F."/>
            <person name="Mello A."/>
            <person name="Molinier V."/>
            <person name="Miyauchi S."/>
            <person name="Poulain J."/>
            <person name="Riccioni C."/>
            <person name="Rubini A."/>
            <person name="Sitrit Y."/>
            <person name="Splivallo R."/>
            <person name="Traeger S."/>
            <person name="Wang M."/>
            <person name="Zifcakova L."/>
            <person name="Wipf D."/>
            <person name="Zambonelli A."/>
            <person name="Paolocci F."/>
            <person name="Nowrousian M."/>
            <person name="Ottonello S."/>
            <person name="Baldrian P."/>
            <person name="Spatafora J.W."/>
            <person name="Henrissat B."/>
            <person name="Nagy L.G."/>
            <person name="Aury J.M."/>
            <person name="Wincker P."/>
            <person name="Grigoriev I.V."/>
            <person name="Bonfante P."/>
            <person name="Martin F.M."/>
        </authorList>
    </citation>
    <scope>NUCLEOTIDE SEQUENCE [LARGE SCALE GENOMIC DNA]</scope>
    <source>
        <strain evidence="18 19">ATCC MYA-4762</strain>
    </source>
</reference>
<name>A0A3N4L9K2_9PEZI</name>
<dbReference type="PROSITE" id="PS50222">
    <property type="entry name" value="EF_HAND_2"/>
    <property type="match status" value="2"/>
</dbReference>
<keyword evidence="8" id="KW-0677">Repeat</keyword>
<keyword evidence="9" id="KW-0999">Mitochondrion inner membrane</keyword>
<dbReference type="InParanoid" id="A0A3N4L9K2"/>
<dbReference type="STRING" id="1051890.A0A3N4L9K2"/>
<feature type="domain" description="EF-hand" evidence="17">
    <location>
        <begin position="77"/>
        <end position="112"/>
    </location>
</feature>
<dbReference type="InterPro" id="IPR023395">
    <property type="entry name" value="MCP_dom_sf"/>
</dbReference>
<evidence type="ECO:0000259" key="17">
    <source>
        <dbReference type="PROSITE" id="PS50222"/>
    </source>
</evidence>
<dbReference type="PROSITE" id="PS00018">
    <property type="entry name" value="EF_HAND_1"/>
    <property type="match status" value="2"/>
</dbReference>
<protein>
    <recommendedName>
        <fullName evidence="4">Mitochondrial thiamine pyrophosphate carrier 1</fullName>
    </recommendedName>
</protein>
<evidence type="ECO:0000256" key="10">
    <source>
        <dbReference type="ARBA" id="ARBA00022837"/>
    </source>
</evidence>
<evidence type="ECO:0000256" key="15">
    <source>
        <dbReference type="RuleBase" id="RU000488"/>
    </source>
</evidence>
<keyword evidence="6 14" id="KW-0812">Transmembrane</keyword>
<feature type="domain" description="EF-hand" evidence="17">
    <location>
        <begin position="113"/>
        <end position="148"/>
    </location>
</feature>
<dbReference type="FunCoup" id="A0A3N4L9K2">
    <property type="interactions" value="5"/>
</dbReference>
<feature type="repeat" description="Solcar" evidence="14">
    <location>
        <begin position="405"/>
        <end position="494"/>
    </location>
</feature>
<evidence type="ECO:0000313" key="18">
    <source>
        <dbReference type="EMBL" id="RPB19573.1"/>
    </source>
</evidence>
<dbReference type="Pfam" id="PF00153">
    <property type="entry name" value="Mito_carr"/>
    <property type="match status" value="3"/>
</dbReference>
<organism evidence="18 19">
    <name type="scientific">Terfezia boudieri ATCC MYA-4762</name>
    <dbReference type="NCBI Taxonomy" id="1051890"/>
    <lineage>
        <taxon>Eukaryota</taxon>
        <taxon>Fungi</taxon>
        <taxon>Dikarya</taxon>
        <taxon>Ascomycota</taxon>
        <taxon>Pezizomycotina</taxon>
        <taxon>Pezizomycetes</taxon>
        <taxon>Pezizales</taxon>
        <taxon>Pezizaceae</taxon>
        <taxon>Terfezia</taxon>
    </lineage>
</organism>
<sequence length="499" mass="55645">MNRESQLARNARVQLLWEKLDTRTEGHLDLEGLRQGLRRIEHPLKDAEHVLQDILHAIDTSKDGLIQFEEFKAFIEGADRELWNIFHSVDLDSNGKIDKTELQEALERAGITANGERLQQFFEFMDRNRDGVISFEEWRDFLMFMPNPETSIRTIYSYYLSTVNVNPEGDALLSDEINLQGLGYFLAGGLAGTVSRTVTAPFDRIKVYLIAQTNVPKAAKAISAAAKADAVAAAKIVASPIKECILTLWRTGGVRSFFAGNGLNVLKILPESAIKFGSFEATKRMMARLERVDNVRDISPMARFFAGGVGGVVSQFSIYPIDTLKFRMQCEMVEGGSRGNKLIDETFRKMWRNGGISTFYRGLPLGLIGVFPYSAIDLGTFEWLKRAYTKHKAKKLDCDESDVQAGPLVVLGIGATSGSVGATIVYPLNLLRTRLQAQGTAAHPQTYTCLRDCFRQTYNKEGIRGLFKGLTPNLVKVIPAVSISYLVYEQSKNFMGLRA</sequence>
<accession>A0A3N4L9K2</accession>
<keyword evidence="12" id="KW-0496">Mitochondrion</keyword>
<keyword evidence="11 16" id="KW-1133">Transmembrane helix</keyword>
<proteinExistence type="inferred from homology"/>